<dbReference type="RefSeq" id="XP_036626447.1">
    <property type="nucleotide sequence ID" value="XM_036771826.1"/>
</dbReference>
<keyword evidence="1" id="KW-0175">Coiled coil</keyword>
<dbReference type="EMBL" id="JACETU010000010">
    <property type="protein sequence ID" value="KAF7419593.1"/>
    <property type="molecule type" value="Genomic_DNA"/>
</dbReference>
<dbReference type="OrthoDB" id="3265210at2759"/>
<proteinExistence type="predicted"/>
<evidence type="ECO:0000313" key="3">
    <source>
        <dbReference type="EMBL" id="KAF7419593.1"/>
    </source>
</evidence>
<comment type="caution">
    <text evidence="3">The sequence shown here is derived from an EMBL/GenBank/DDBJ whole genome shotgun (WGS) entry which is preliminary data.</text>
</comment>
<evidence type="ECO:0000313" key="4">
    <source>
        <dbReference type="Proteomes" id="UP000623687"/>
    </source>
</evidence>
<accession>A0A8H6ZI83</accession>
<dbReference type="VEuPathDB" id="FungiDB:PC9H_002184"/>
<feature type="coiled-coil region" evidence="1">
    <location>
        <begin position="87"/>
        <end position="114"/>
    </location>
</feature>
<reference evidence="3" key="1">
    <citation type="submission" date="2019-07" db="EMBL/GenBank/DDBJ databases">
        <authorList>
            <person name="Palmer J.M."/>
        </authorList>
    </citation>
    <scope>NUCLEOTIDE SEQUENCE</scope>
    <source>
        <strain evidence="3">PC9</strain>
    </source>
</reference>
<feature type="compositionally biased region" description="Polar residues" evidence="2">
    <location>
        <begin position="156"/>
        <end position="167"/>
    </location>
</feature>
<gene>
    <name evidence="3" type="ORF">PC9H_002184</name>
</gene>
<evidence type="ECO:0000256" key="2">
    <source>
        <dbReference type="SAM" id="MobiDB-lite"/>
    </source>
</evidence>
<organism evidence="3 4">
    <name type="scientific">Pleurotus ostreatus</name>
    <name type="common">Oyster mushroom</name>
    <name type="synonym">White-rot fungus</name>
    <dbReference type="NCBI Taxonomy" id="5322"/>
    <lineage>
        <taxon>Eukaryota</taxon>
        <taxon>Fungi</taxon>
        <taxon>Dikarya</taxon>
        <taxon>Basidiomycota</taxon>
        <taxon>Agaricomycotina</taxon>
        <taxon>Agaricomycetes</taxon>
        <taxon>Agaricomycetidae</taxon>
        <taxon>Agaricales</taxon>
        <taxon>Pleurotineae</taxon>
        <taxon>Pleurotaceae</taxon>
        <taxon>Pleurotus</taxon>
    </lineage>
</organism>
<dbReference type="Proteomes" id="UP000623687">
    <property type="component" value="Unassembled WGS sequence"/>
</dbReference>
<dbReference type="GeneID" id="59372025"/>
<evidence type="ECO:0000256" key="1">
    <source>
        <dbReference type="SAM" id="Coils"/>
    </source>
</evidence>
<protein>
    <submittedName>
        <fullName evidence="3">Uncharacterized protein</fullName>
    </submittedName>
</protein>
<dbReference type="AlphaFoldDB" id="A0A8H6ZI83"/>
<sequence>MFLKFSILFMITCHHEEDPRSCTGLSLRAYDAAELLLCNLHLGKEEENIRSMILVLISRSVLTKEISLLKLDLKNYKWQATQDGREMQRLRQSLQHQSQQIEDLGSKLSDANRDACGLRQWLADANREIEVLRQQRRVRYRERIRNYWELKRKENNGSPKSDSSGGARSTGAAKPPGKRLA</sequence>
<keyword evidence="4" id="KW-1185">Reference proteome</keyword>
<feature type="region of interest" description="Disordered" evidence="2">
    <location>
        <begin position="151"/>
        <end position="181"/>
    </location>
</feature>
<name>A0A8H6ZI83_PLEOS</name>